<evidence type="ECO:0000256" key="2">
    <source>
        <dbReference type="SAM" id="Phobius"/>
    </source>
</evidence>
<feature type="compositionally biased region" description="Low complexity" evidence="1">
    <location>
        <begin position="1"/>
        <end position="14"/>
    </location>
</feature>
<name>A0A919W8R0_9ACTN</name>
<keyword evidence="2" id="KW-0472">Membrane</keyword>
<feature type="transmembrane region" description="Helical" evidence="2">
    <location>
        <begin position="401"/>
        <end position="420"/>
    </location>
</feature>
<comment type="caution">
    <text evidence="3">The sequence shown here is derived from an EMBL/GenBank/DDBJ whole genome shotgun (WGS) entry which is preliminary data.</text>
</comment>
<feature type="transmembrane region" description="Helical" evidence="2">
    <location>
        <begin position="286"/>
        <end position="304"/>
    </location>
</feature>
<dbReference type="AlphaFoldDB" id="A0A919W8R0"/>
<keyword evidence="4" id="KW-1185">Reference proteome</keyword>
<feature type="transmembrane region" description="Helical" evidence="2">
    <location>
        <begin position="255"/>
        <end position="274"/>
    </location>
</feature>
<accession>A0A919W8R0</accession>
<sequence length="426" mass="43402">MTIAPRRAATSTRTPKSRTRRRAVGHPHDGVRAKHAAESAVAAPPRPTTLPALPRNHRRPGALRACLSAALLRCALYLAPISVGVAGSGTLRHVAWPVPLVTLLLGWTAAQALTCTGATVARRAGPAAACRLVGAGFGAVAGLWSALVWVAPDAMVGPHRGLALVVGLSGLATLATITSALVTRAEAAAVRWSVPSWVLGAATVAELAGNPVPWLPVGTLLPAAIVLPLVRAFRPAMLPGHPRRKFGLTRPERQRAFRYLVIGASQAVCVALLWRGGPSGSTLPFWLPLLLAVPILEALIAWNIGQFGARPRGVTLVTLTGLLPPLVLGCGLAVAGFTGAPTGVLALAGGTLLSGVFAITFLLGARGRTGIAAILAAAPPVAVAVLKLLPLPAAGPLPNAVGALAVTHAAGLLVVALTAADHRRTP</sequence>
<keyword evidence="2" id="KW-1133">Transmembrane helix</keyword>
<organism evidence="3 4">
    <name type="scientific">Paractinoplanes toevensis</name>
    <dbReference type="NCBI Taxonomy" id="571911"/>
    <lineage>
        <taxon>Bacteria</taxon>
        <taxon>Bacillati</taxon>
        <taxon>Actinomycetota</taxon>
        <taxon>Actinomycetes</taxon>
        <taxon>Micromonosporales</taxon>
        <taxon>Micromonosporaceae</taxon>
        <taxon>Paractinoplanes</taxon>
    </lineage>
</organism>
<feature type="transmembrane region" description="Helical" evidence="2">
    <location>
        <begin position="98"/>
        <end position="120"/>
    </location>
</feature>
<feature type="transmembrane region" description="Helical" evidence="2">
    <location>
        <begin position="316"/>
        <end position="337"/>
    </location>
</feature>
<feature type="transmembrane region" description="Helical" evidence="2">
    <location>
        <begin position="189"/>
        <end position="208"/>
    </location>
</feature>
<feature type="transmembrane region" description="Helical" evidence="2">
    <location>
        <begin position="65"/>
        <end position="86"/>
    </location>
</feature>
<protein>
    <submittedName>
        <fullName evidence="3">Uncharacterized protein</fullName>
    </submittedName>
</protein>
<dbReference type="RefSeq" id="WP_246607822.1">
    <property type="nucleotide sequence ID" value="NZ_BOQN01000089.1"/>
</dbReference>
<feature type="transmembrane region" description="Helical" evidence="2">
    <location>
        <begin position="132"/>
        <end position="150"/>
    </location>
</feature>
<feature type="transmembrane region" description="Helical" evidence="2">
    <location>
        <begin position="343"/>
        <end position="363"/>
    </location>
</feature>
<keyword evidence="2" id="KW-0812">Transmembrane</keyword>
<feature type="transmembrane region" description="Helical" evidence="2">
    <location>
        <begin position="214"/>
        <end position="234"/>
    </location>
</feature>
<dbReference type="EMBL" id="BOQN01000089">
    <property type="protein sequence ID" value="GIM95166.1"/>
    <property type="molecule type" value="Genomic_DNA"/>
</dbReference>
<feature type="transmembrane region" description="Helical" evidence="2">
    <location>
        <begin position="162"/>
        <end position="182"/>
    </location>
</feature>
<evidence type="ECO:0000313" key="4">
    <source>
        <dbReference type="Proteomes" id="UP000677082"/>
    </source>
</evidence>
<feature type="region of interest" description="Disordered" evidence="1">
    <location>
        <begin position="1"/>
        <end position="55"/>
    </location>
</feature>
<feature type="compositionally biased region" description="Basic and acidic residues" evidence="1">
    <location>
        <begin position="26"/>
        <end position="37"/>
    </location>
</feature>
<feature type="transmembrane region" description="Helical" evidence="2">
    <location>
        <begin position="370"/>
        <end position="389"/>
    </location>
</feature>
<evidence type="ECO:0000313" key="3">
    <source>
        <dbReference type="EMBL" id="GIM95166.1"/>
    </source>
</evidence>
<reference evidence="3 4" key="1">
    <citation type="submission" date="2021-03" db="EMBL/GenBank/DDBJ databases">
        <title>Whole genome shotgun sequence of Actinoplanes toevensis NBRC 105298.</title>
        <authorList>
            <person name="Komaki H."/>
            <person name="Tamura T."/>
        </authorList>
    </citation>
    <scope>NUCLEOTIDE SEQUENCE [LARGE SCALE GENOMIC DNA]</scope>
    <source>
        <strain evidence="3 4">NBRC 105298</strain>
    </source>
</reference>
<evidence type="ECO:0000256" key="1">
    <source>
        <dbReference type="SAM" id="MobiDB-lite"/>
    </source>
</evidence>
<gene>
    <name evidence="3" type="ORF">Ato02nite_069590</name>
</gene>
<dbReference type="Proteomes" id="UP000677082">
    <property type="component" value="Unassembled WGS sequence"/>
</dbReference>
<feature type="compositionally biased region" description="Basic residues" evidence="1">
    <location>
        <begin position="15"/>
        <end position="25"/>
    </location>
</feature>
<proteinExistence type="predicted"/>